<name>A0A8S4R1D2_9NEOP</name>
<evidence type="ECO:0000313" key="3">
    <source>
        <dbReference type="EMBL" id="CAH2229503.1"/>
    </source>
</evidence>
<gene>
    <name evidence="3" type="primary">jg17619</name>
    <name evidence="3" type="ORF">PAEG_LOCUS8954</name>
</gene>
<feature type="signal peptide" evidence="2">
    <location>
        <begin position="1"/>
        <end position="23"/>
    </location>
</feature>
<evidence type="ECO:0000313" key="4">
    <source>
        <dbReference type="Proteomes" id="UP000838756"/>
    </source>
</evidence>
<organism evidence="3 4">
    <name type="scientific">Pararge aegeria aegeria</name>
    <dbReference type="NCBI Taxonomy" id="348720"/>
    <lineage>
        <taxon>Eukaryota</taxon>
        <taxon>Metazoa</taxon>
        <taxon>Ecdysozoa</taxon>
        <taxon>Arthropoda</taxon>
        <taxon>Hexapoda</taxon>
        <taxon>Insecta</taxon>
        <taxon>Pterygota</taxon>
        <taxon>Neoptera</taxon>
        <taxon>Endopterygota</taxon>
        <taxon>Lepidoptera</taxon>
        <taxon>Glossata</taxon>
        <taxon>Ditrysia</taxon>
        <taxon>Papilionoidea</taxon>
        <taxon>Nymphalidae</taxon>
        <taxon>Satyrinae</taxon>
        <taxon>Satyrini</taxon>
        <taxon>Parargina</taxon>
        <taxon>Pararge</taxon>
    </lineage>
</organism>
<reference evidence="3" key="1">
    <citation type="submission" date="2022-03" db="EMBL/GenBank/DDBJ databases">
        <authorList>
            <person name="Lindestad O."/>
        </authorList>
    </citation>
    <scope>NUCLEOTIDE SEQUENCE</scope>
</reference>
<evidence type="ECO:0000256" key="1">
    <source>
        <dbReference type="SAM" id="MobiDB-lite"/>
    </source>
</evidence>
<dbReference type="Proteomes" id="UP000838756">
    <property type="component" value="Unassembled WGS sequence"/>
</dbReference>
<accession>A0A8S4R1D2</accession>
<feature type="region of interest" description="Disordered" evidence="1">
    <location>
        <begin position="33"/>
        <end position="58"/>
    </location>
</feature>
<dbReference type="EMBL" id="CAKXAJ010024723">
    <property type="protein sequence ID" value="CAH2229503.1"/>
    <property type="molecule type" value="Genomic_DNA"/>
</dbReference>
<keyword evidence="2" id="KW-0732">Signal</keyword>
<dbReference type="AlphaFoldDB" id="A0A8S4R1D2"/>
<proteinExistence type="predicted"/>
<comment type="caution">
    <text evidence="3">The sequence shown here is derived from an EMBL/GenBank/DDBJ whole genome shotgun (WGS) entry which is preliminary data.</text>
</comment>
<protein>
    <submittedName>
        <fullName evidence="3">Jg17619 protein</fullName>
    </submittedName>
</protein>
<evidence type="ECO:0000256" key="2">
    <source>
        <dbReference type="SAM" id="SignalP"/>
    </source>
</evidence>
<sequence>MAAKWRSKMAVQMSAMSTQLLLTSYEWCLPQDPTREKQRNKKSKVHLPESNPVYKNTIHTPPRLEGRLIYGEYRDLD</sequence>
<feature type="chain" id="PRO_5035755840" evidence="2">
    <location>
        <begin position="24"/>
        <end position="77"/>
    </location>
</feature>
<keyword evidence="4" id="KW-1185">Reference proteome</keyword>